<name>A0A942T6R6_9BACI</name>
<keyword evidence="2" id="KW-0378">Hydrolase</keyword>
<feature type="domain" description="Serine aminopeptidase S33" evidence="1">
    <location>
        <begin position="56"/>
        <end position="259"/>
    </location>
</feature>
<evidence type="ECO:0000259" key="1">
    <source>
        <dbReference type="Pfam" id="PF12146"/>
    </source>
</evidence>
<protein>
    <submittedName>
        <fullName evidence="2">Alpha/beta hydrolase</fullName>
    </submittedName>
</protein>
<dbReference type="SUPFAM" id="SSF53474">
    <property type="entry name" value="alpha/beta-Hydrolases"/>
    <property type="match status" value="1"/>
</dbReference>
<dbReference type="Pfam" id="PF12146">
    <property type="entry name" value="Hydrolase_4"/>
    <property type="match status" value="1"/>
</dbReference>
<evidence type="ECO:0000313" key="2">
    <source>
        <dbReference type="EMBL" id="MBS4187409.1"/>
    </source>
</evidence>
<accession>A0A942T6R6</accession>
<reference evidence="2" key="1">
    <citation type="submission" date="2021-05" db="EMBL/GenBank/DDBJ databases">
        <title>Novel Bacillus species.</title>
        <authorList>
            <person name="Liu G."/>
        </authorList>
    </citation>
    <scope>NUCLEOTIDE SEQUENCE</scope>
    <source>
        <strain evidence="2">FJAT-50051</strain>
    </source>
</reference>
<dbReference type="AlphaFoldDB" id="A0A942T6R6"/>
<dbReference type="InterPro" id="IPR022742">
    <property type="entry name" value="Hydrolase_4"/>
</dbReference>
<dbReference type="PANTHER" id="PTHR42886:SF29">
    <property type="entry name" value="PUMMELIG, ISOFORM A"/>
    <property type="match status" value="1"/>
</dbReference>
<dbReference type="Gene3D" id="3.40.50.1820">
    <property type="entry name" value="alpha/beta hydrolase"/>
    <property type="match status" value="1"/>
</dbReference>
<dbReference type="InterPro" id="IPR029058">
    <property type="entry name" value="AB_hydrolase_fold"/>
</dbReference>
<proteinExistence type="predicted"/>
<dbReference type="EMBL" id="JAGYPE010000008">
    <property type="protein sequence ID" value="MBS4187409.1"/>
    <property type="molecule type" value="Genomic_DNA"/>
</dbReference>
<dbReference type="PANTHER" id="PTHR42886">
    <property type="entry name" value="RE40534P-RELATED"/>
    <property type="match status" value="1"/>
</dbReference>
<gene>
    <name evidence="2" type="ORF">KHB02_39225</name>
</gene>
<dbReference type="GO" id="GO:0016787">
    <property type="term" value="F:hydrolase activity"/>
    <property type="evidence" value="ECO:0007669"/>
    <property type="project" value="UniProtKB-KW"/>
</dbReference>
<sequence>MGGDGWREDVLGPPFEQLELPLGADDEGPVVATLVRRRQGAHALWPARGPLHGVDVLYVHGWSDYFFQVELAERLEQLGARFHALDLRKYGRSLRPHQTPGFVTDLGTYDEDIAAALDAIAAEHRTHHGPRRRLVPMGHSTGGLTLSLWVARHPELVDGLVLNSPWLEFQANAVGRALVAPVIKLGARRNPLAPMPAVDPGFYTRTVSAAGEGSWTYDQRWRPERGFPLHPGWLAAVFDGQATVQQGLGIDVPVLVMLSDRSMLQPRWDDGMARADVAIDVDVVAHRALSLGREVTVRRLHGALHDVVLSVPDVREQVFDVVGRWARGLEARGGPVPLLPSGGYQAGDTTDS</sequence>
<comment type="caution">
    <text evidence="2">The sequence shown here is derived from an EMBL/GenBank/DDBJ whole genome shotgun (WGS) entry which is preliminary data.</text>
</comment>
<organism evidence="2">
    <name type="scientific">Neobacillus citreus</name>
    <dbReference type="NCBI Taxonomy" id="2833578"/>
    <lineage>
        <taxon>Bacteria</taxon>
        <taxon>Bacillati</taxon>
        <taxon>Bacillota</taxon>
        <taxon>Bacilli</taxon>
        <taxon>Bacillales</taxon>
        <taxon>Bacillaceae</taxon>
        <taxon>Neobacillus</taxon>
    </lineage>
</organism>